<feature type="repeat" description="ANK" evidence="3">
    <location>
        <begin position="323"/>
        <end position="355"/>
    </location>
</feature>
<evidence type="ECO:0000313" key="5">
    <source>
        <dbReference type="EMBL" id="TNV82090.1"/>
    </source>
</evidence>
<dbReference type="InterPro" id="IPR002110">
    <property type="entry name" value="Ankyrin_rpt"/>
</dbReference>
<dbReference type="PROSITE" id="PS50088">
    <property type="entry name" value="ANK_REPEAT"/>
    <property type="match status" value="5"/>
</dbReference>
<accession>A0A8J8NXJ0</accession>
<feature type="repeat" description="ANK" evidence="3">
    <location>
        <begin position="290"/>
        <end position="322"/>
    </location>
</feature>
<gene>
    <name evidence="5" type="ORF">FGO68_gene1920</name>
</gene>
<dbReference type="Gene3D" id="1.25.40.20">
    <property type="entry name" value="Ankyrin repeat-containing domain"/>
    <property type="match status" value="1"/>
</dbReference>
<dbReference type="Pfam" id="PF12796">
    <property type="entry name" value="Ank_2"/>
    <property type="match status" value="2"/>
</dbReference>
<evidence type="ECO:0008006" key="7">
    <source>
        <dbReference type="Google" id="ProtNLM"/>
    </source>
</evidence>
<dbReference type="Proteomes" id="UP000785679">
    <property type="component" value="Unassembled WGS sequence"/>
</dbReference>
<keyword evidence="1" id="KW-0677">Repeat</keyword>
<dbReference type="PANTHER" id="PTHR24123">
    <property type="entry name" value="ANKYRIN REPEAT-CONTAINING"/>
    <property type="match status" value="1"/>
</dbReference>
<dbReference type="SUPFAM" id="SSF48403">
    <property type="entry name" value="Ankyrin repeat"/>
    <property type="match status" value="1"/>
</dbReference>
<evidence type="ECO:0000313" key="6">
    <source>
        <dbReference type="Proteomes" id="UP000785679"/>
    </source>
</evidence>
<name>A0A8J8NXJ0_HALGN</name>
<dbReference type="InterPro" id="IPR036770">
    <property type="entry name" value="Ankyrin_rpt-contain_sf"/>
</dbReference>
<dbReference type="Pfam" id="PF00023">
    <property type="entry name" value="Ank"/>
    <property type="match status" value="1"/>
</dbReference>
<feature type="repeat" description="ANK" evidence="3">
    <location>
        <begin position="153"/>
        <end position="185"/>
    </location>
</feature>
<dbReference type="OrthoDB" id="410095at2759"/>
<proteinExistence type="predicted"/>
<organism evidence="5 6">
    <name type="scientific">Halteria grandinella</name>
    <dbReference type="NCBI Taxonomy" id="5974"/>
    <lineage>
        <taxon>Eukaryota</taxon>
        <taxon>Sar</taxon>
        <taxon>Alveolata</taxon>
        <taxon>Ciliophora</taxon>
        <taxon>Intramacronucleata</taxon>
        <taxon>Spirotrichea</taxon>
        <taxon>Stichotrichia</taxon>
        <taxon>Sporadotrichida</taxon>
        <taxon>Halteriidae</taxon>
        <taxon>Halteria</taxon>
    </lineage>
</organism>
<feature type="repeat" description="ANK" evidence="3">
    <location>
        <begin position="120"/>
        <end position="152"/>
    </location>
</feature>
<dbReference type="PANTHER" id="PTHR24123:SF33">
    <property type="entry name" value="PROTEIN HOS4"/>
    <property type="match status" value="1"/>
</dbReference>
<evidence type="ECO:0000256" key="2">
    <source>
        <dbReference type="ARBA" id="ARBA00023043"/>
    </source>
</evidence>
<sequence>MIDQSLQHKLLFMEDLTPIQRMLREAIEKGDTRQFTALQGNTSADLNFDISKEGAFPLMIVASTGDIDMLSLMLQNQTIDVNRKDRFGVNAFWIAAFNEHIDIMKKLAHAGIDIHCKNQNGSNAMHIAVKQNSIQVVQALVQMRFPLDRQKNNGVTAIGIAALKGLIKIVQMLADAGANINVTSKNGISPLYLAIKEGHMLCIQYLITRGAQLYYNDNVRVDNSPIFQAIRMNNLKVVEIICEAFGKSGFDQCLSSQRYTPLLYACSLNHFEIVNYLSLRQSNLNQFDYHGVTPLGTCLNQQHYDLADKLIKRGADINFRNQFGKTQLQMLIEAQNIDSIKWLLSHGANPHVEDPSGLDACDYAFQRQLQMFPQLNKCDHTQRVKYGKVQVNEKMFIIAQNTVDQRIQQLRDKIQHQPRILVTPPIEQVSPPPPRQQTPEVKYEYQATPKQTVKKQLIDSRSNLQEEKLPLFLREDFIYREKPTYEHKHSDKDMNPLAPISAKLTVKKQELLDLDRRLEQMEYENQINMVVNQNLIDNVQADLKRRSSHARELREKRDQERILKESGKNDVKKDVLTKLSSQGLDYVIYSQTGLGNNDIKTRLLKQEQSLNMLSRNSKAKLDTLMDNFKSAGAPRSSRVEIGSLRSYHGIVQDPYSDREQKLKMERQESRDRQAKYFLNITLNTESKLEALRKQLESDLQQYKIKQNIVTARNYLSERNTIYK</sequence>
<protein>
    <recommendedName>
        <fullName evidence="7">Ankyrin repeat domain-containing protein</fullName>
    </recommendedName>
</protein>
<dbReference type="InterPro" id="IPR051165">
    <property type="entry name" value="Multifunctional_ANK_Repeat"/>
</dbReference>
<keyword evidence="4" id="KW-0175">Coiled coil</keyword>
<evidence type="ECO:0000256" key="1">
    <source>
        <dbReference type="ARBA" id="ARBA00022737"/>
    </source>
</evidence>
<comment type="caution">
    <text evidence="5">The sequence shown here is derived from an EMBL/GenBank/DDBJ whole genome shotgun (WGS) entry which is preliminary data.</text>
</comment>
<reference evidence="5" key="1">
    <citation type="submission" date="2019-06" db="EMBL/GenBank/DDBJ databases">
        <authorList>
            <person name="Zheng W."/>
        </authorList>
    </citation>
    <scope>NUCLEOTIDE SEQUENCE</scope>
    <source>
        <strain evidence="5">QDHG01</strain>
    </source>
</reference>
<keyword evidence="6" id="KW-1185">Reference proteome</keyword>
<dbReference type="EMBL" id="RRYP01005381">
    <property type="protein sequence ID" value="TNV82090.1"/>
    <property type="molecule type" value="Genomic_DNA"/>
</dbReference>
<feature type="repeat" description="ANK" evidence="3">
    <location>
        <begin position="186"/>
        <end position="218"/>
    </location>
</feature>
<dbReference type="AlphaFoldDB" id="A0A8J8NXJ0"/>
<keyword evidence="2 3" id="KW-0040">ANK repeat</keyword>
<evidence type="ECO:0000256" key="4">
    <source>
        <dbReference type="SAM" id="Coils"/>
    </source>
</evidence>
<feature type="coiled-coil region" evidence="4">
    <location>
        <begin position="504"/>
        <end position="556"/>
    </location>
</feature>
<dbReference type="SMART" id="SM00248">
    <property type="entry name" value="ANK"/>
    <property type="match status" value="9"/>
</dbReference>
<evidence type="ECO:0000256" key="3">
    <source>
        <dbReference type="PROSITE-ProRule" id="PRU00023"/>
    </source>
</evidence>
<dbReference type="PROSITE" id="PS50297">
    <property type="entry name" value="ANK_REP_REGION"/>
    <property type="match status" value="3"/>
</dbReference>